<dbReference type="RefSeq" id="WP_070393203.1">
    <property type="nucleotide sequence ID" value="NZ_CP017599.1"/>
</dbReference>
<sequence length="182" mass="20558">MTNTTTERQEQLATWLRRLIEVLRLQGGETWKILMHFVSEKTVAIAFDGIMLQVTAEGGDYLQLKFDYIVSPDSIDFCSDAHTFRDIVAGRLTVDGALANGRIYARNNLDELLGIYEVVMRILADSAANPQLQELWMEFDQSWSGSPIGNPPSALETQKPTYNYLINSVPEDVLEIDVKPYL</sequence>
<dbReference type="KEGG" id="mpro:BJP34_16030"/>
<proteinExistence type="predicted"/>
<dbReference type="OrthoDB" id="468144at2"/>
<dbReference type="AlphaFoldDB" id="A0A1D8TSY6"/>
<dbReference type="EMBL" id="CP017599">
    <property type="protein sequence ID" value="AOX00750.1"/>
    <property type="molecule type" value="Genomic_DNA"/>
</dbReference>
<reference evidence="2" key="1">
    <citation type="submission" date="2016-10" db="EMBL/GenBank/DDBJ databases">
        <title>Comparative genomics uncovers the prolific and rare metabolic potential of the cyanobacterial genus Moorea.</title>
        <authorList>
            <person name="Leao T."/>
            <person name="Castelao G."/>
            <person name="Korobeynikov A."/>
            <person name="Monroe E.A."/>
            <person name="Podell S."/>
            <person name="Glukhov E."/>
            <person name="Allen E."/>
            <person name="Gerwick W.H."/>
            <person name="Gerwick L."/>
        </authorList>
    </citation>
    <scope>NUCLEOTIDE SEQUENCE [LARGE SCALE GENOMIC DNA]</scope>
    <source>
        <strain evidence="2">PAL-8-15-08-1</strain>
    </source>
</reference>
<gene>
    <name evidence="1" type="ORF">BJP34_16030</name>
</gene>
<protein>
    <recommendedName>
        <fullName evidence="3">SCP2 domain-containing protein</fullName>
    </recommendedName>
</protein>
<evidence type="ECO:0008006" key="3">
    <source>
        <dbReference type="Google" id="ProtNLM"/>
    </source>
</evidence>
<evidence type="ECO:0000313" key="1">
    <source>
        <dbReference type="EMBL" id="AOX00750.1"/>
    </source>
</evidence>
<name>A0A1D8TSY6_9CYAN</name>
<organism evidence="1 2">
    <name type="scientific">Moorena producens PAL-8-15-08-1</name>
    <dbReference type="NCBI Taxonomy" id="1458985"/>
    <lineage>
        <taxon>Bacteria</taxon>
        <taxon>Bacillati</taxon>
        <taxon>Cyanobacteriota</taxon>
        <taxon>Cyanophyceae</taxon>
        <taxon>Coleofasciculales</taxon>
        <taxon>Coleofasciculaceae</taxon>
        <taxon>Moorena</taxon>
    </lineage>
</organism>
<dbReference type="Proteomes" id="UP000177870">
    <property type="component" value="Chromosome"/>
</dbReference>
<accession>A0A1D8TSY6</accession>
<evidence type="ECO:0000313" key="2">
    <source>
        <dbReference type="Proteomes" id="UP000177870"/>
    </source>
</evidence>